<dbReference type="AlphaFoldDB" id="A7RQ31"/>
<dbReference type="InterPro" id="IPR050578">
    <property type="entry name" value="MARVEL-CKLF_proteins"/>
</dbReference>
<dbReference type="EMBL" id="DS469527">
    <property type="protein sequence ID" value="EDO46490.1"/>
    <property type="molecule type" value="Genomic_DNA"/>
</dbReference>
<dbReference type="PANTHER" id="PTHR22776">
    <property type="entry name" value="MARVEL-CONTAINING POTENTIAL LIPID RAFT-ASSOCIATED PROTEIN"/>
    <property type="match status" value="1"/>
</dbReference>
<gene>
    <name evidence="8" type="ORF">NEMVEDRAFT_v1g200416</name>
</gene>
<keyword evidence="9" id="KW-1185">Reference proteome</keyword>
<organism evidence="8 9">
    <name type="scientific">Nematostella vectensis</name>
    <name type="common">Starlet sea anemone</name>
    <dbReference type="NCBI Taxonomy" id="45351"/>
    <lineage>
        <taxon>Eukaryota</taxon>
        <taxon>Metazoa</taxon>
        <taxon>Cnidaria</taxon>
        <taxon>Anthozoa</taxon>
        <taxon>Hexacorallia</taxon>
        <taxon>Actiniaria</taxon>
        <taxon>Edwardsiidae</taxon>
        <taxon>Nematostella</taxon>
    </lineage>
</organism>
<comment type="subcellular location">
    <subcellularLocation>
        <location evidence="1">Membrane</location>
        <topology evidence="1">Multi-pass membrane protein</topology>
    </subcellularLocation>
</comment>
<feature type="transmembrane region" description="Helical" evidence="6">
    <location>
        <begin position="126"/>
        <end position="146"/>
    </location>
</feature>
<dbReference type="OMA" id="FATITPW"/>
<evidence type="ECO:0000313" key="8">
    <source>
        <dbReference type="EMBL" id="EDO46490.1"/>
    </source>
</evidence>
<reference evidence="8 9" key="1">
    <citation type="journal article" date="2007" name="Science">
        <title>Sea anemone genome reveals ancestral eumetazoan gene repertoire and genomic organization.</title>
        <authorList>
            <person name="Putnam N.H."/>
            <person name="Srivastava M."/>
            <person name="Hellsten U."/>
            <person name="Dirks B."/>
            <person name="Chapman J."/>
            <person name="Salamov A."/>
            <person name="Terry A."/>
            <person name="Shapiro H."/>
            <person name="Lindquist E."/>
            <person name="Kapitonov V.V."/>
            <person name="Jurka J."/>
            <person name="Genikhovich G."/>
            <person name="Grigoriev I.V."/>
            <person name="Lucas S.M."/>
            <person name="Steele R.E."/>
            <person name="Finnerty J.R."/>
            <person name="Technau U."/>
            <person name="Martindale M.Q."/>
            <person name="Rokhsar D.S."/>
        </authorList>
    </citation>
    <scope>NUCLEOTIDE SEQUENCE [LARGE SCALE GENOMIC DNA]</scope>
    <source>
        <strain evidence="9">CH2 X CH6</strain>
    </source>
</reference>
<keyword evidence="3 6" id="KW-1133">Transmembrane helix</keyword>
<dbReference type="Pfam" id="PF01284">
    <property type="entry name" value="MARVEL"/>
    <property type="match status" value="1"/>
</dbReference>
<dbReference type="GO" id="GO:0016020">
    <property type="term" value="C:membrane"/>
    <property type="evidence" value="ECO:0000318"/>
    <property type="project" value="GO_Central"/>
</dbReference>
<sequence>MSDPEQPHTEVSGQPEGTVAVSMTYAMSPRGMLKIVEFFQLLIAWVSAVACCSANFFLFVTIFSWIFVTIIFLFYFFCLVQKIPQINWDMSVFINSIIWGILLLVASSLLANYARVHNYAILPGSLYSAIVFGYFSVVAFVADACVHYQILRS</sequence>
<keyword evidence="2 5" id="KW-0812">Transmembrane</keyword>
<dbReference type="PANTHER" id="PTHR22776:SF49">
    <property type="entry name" value="MARVEL DOMAIN-CONTAINING PROTEIN"/>
    <property type="match status" value="1"/>
</dbReference>
<evidence type="ECO:0000256" key="6">
    <source>
        <dbReference type="SAM" id="Phobius"/>
    </source>
</evidence>
<dbReference type="InParanoid" id="A7RQ31"/>
<dbReference type="KEGG" id="nve:5518549"/>
<dbReference type="PhylomeDB" id="A7RQ31"/>
<evidence type="ECO:0000256" key="4">
    <source>
        <dbReference type="ARBA" id="ARBA00023136"/>
    </source>
</evidence>
<protein>
    <recommendedName>
        <fullName evidence="7">MARVEL domain-containing protein</fullName>
    </recommendedName>
</protein>
<evidence type="ECO:0000256" key="5">
    <source>
        <dbReference type="PROSITE-ProRule" id="PRU00581"/>
    </source>
</evidence>
<dbReference type="FunCoup" id="A7RQ31">
    <property type="interactions" value="39"/>
</dbReference>
<evidence type="ECO:0000259" key="7">
    <source>
        <dbReference type="PROSITE" id="PS51225"/>
    </source>
</evidence>
<proteinExistence type="predicted"/>
<keyword evidence="4 5" id="KW-0472">Membrane</keyword>
<evidence type="ECO:0000256" key="2">
    <source>
        <dbReference type="ARBA" id="ARBA00022692"/>
    </source>
</evidence>
<accession>A7RQ31</accession>
<name>A7RQ31_NEMVE</name>
<dbReference type="HOGENOM" id="CLU_1715405_0_0_1"/>
<dbReference type="OrthoDB" id="6020693at2759"/>
<dbReference type="InterPro" id="IPR008253">
    <property type="entry name" value="Marvel"/>
</dbReference>
<dbReference type="PROSITE" id="PS51225">
    <property type="entry name" value="MARVEL"/>
    <property type="match status" value="1"/>
</dbReference>
<feature type="transmembrane region" description="Helical" evidence="6">
    <location>
        <begin position="62"/>
        <end position="80"/>
    </location>
</feature>
<dbReference type="Proteomes" id="UP000001593">
    <property type="component" value="Unassembled WGS sequence"/>
</dbReference>
<evidence type="ECO:0000256" key="1">
    <source>
        <dbReference type="ARBA" id="ARBA00004141"/>
    </source>
</evidence>
<evidence type="ECO:0000256" key="3">
    <source>
        <dbReference type="ARBA" id="ARBA00022989"/>
    </source>
</evidence>
<evidence type="ECO:0000313" key="9">
    <source>
        <dbReference type="Proteomes" id="UP000001593"/>
    </source>
</evidence>
<feature type="transmembrane region" description="Helical" evidence="6">
    <location>
        <begin position="92"/>
        <end position="114"/>
    </location>
</feature>
<feature type="domain" description="MARVEL" evidence="7">
    <location>
        <begin position="25"/>
        <end position="152"/>
    </location>
</feature>